<evidence type="ECO:0000313" key="4">
    <source>
        <dbReference type="EMBL" id="KAE9339231.1"/>
    </source>
</evidence>
<evidence type="ECO:0000313" key="7">
    <source>
        <dbReference type="Proteomes" id="UP000435112"/>
    </source>
</evidence>
<reference evidence="5 7" key="1">
    <citation type="submission" date="2018-09" db="EMBL/GenBank/DDBJ databases">
        <title>Genomic investigation of the strawberry pathogen Phytophthora fragariae indicates pathogenicity is determined by transcriptional variation in three key races.</title>
        <authorList>
            <person name="Adams T.M."/>
            <person name="Armitage A.D."/>
            <person name="Sobczyk M.K."/>
            <person name="Bates H.J."/>
            <person name="Dunwell J.M."/>
            <person name="Nellist C.F."/>
            <person name="Harrison R.J."/>
        </authorList>
    </citation>
    <scope>NUCLEOTIDE SEQUENCE [LARGE SCALE GENOMIC DNA]</scope>
    <source>
        <strain evidence="3 5">SCRP249</strain>
        <strain evidence="2 7">SCRP324</strain>
        <strain evidence="4 6">SCRP333</strain>
    </source>
</reference>
<sequence length="66" mass="7226">MNSPVFDRALGHILLCLSAKTPSVLGSYVGGEVLQKRSLLTRHQTPATKMYPNLPHRLSFSCGTQT</sequence>
<keyword evidence="1" id="KW-0732">Signal</keyword>
<keyword evidence="6" id="KW-1185">Reference proteome</keyword>
<dbReference type="AlphaFoldDB" id="A0A6A3PDE5"/>
<feature type="chain" id="PRO_5036165514" evidence="1">
    <location>
        <begin position="27"/>
        <end position="66"/>
    </location>
</feature>
<gene>
    <name evidence="3" type="ORF">PR001_g2370</name>
    <name evidence="2" type="ORF">PR002_g2125</name>
    <name evidence="4" type="ORF">PR003_g11120</name>
</gene>
<evidence type="ECO:0000313" key="5">
    <source>
        <dbReference type="Proteomes" id="UP000429607"/>
    </source>
</evidence>
<comment type="caution">
    <text evidence="3">The sequence shown here is derived from an EMBL/GenBank/DDBJ whole genome shotgun (WGS) entry which is preliminary data.</text>
</comment>
<organism evidence="3 5">
    <name type="scientific">Phytophthora rubi</name>
    <dbReference type="NCBI Taxonomy" id="129364"/>
    <lineage>
        <taxon>Eukaryota</taxon>
        <taxon>Sar</taxon>
        <taxon>Stramenopiles</taxon>
        <taxon>Oomycota</taxon>
        <taxon>Peronosporomycetes</taxon>
        <taxon>Peronosporales</taxon>
        <taxon>Peronosporaceae</taxon>
        <taxon>Phytophthora</taxon>
    </lineage>
</organism>
<feature type="signal peptide" evidence="1">
    <location>
        <begin position="1"/>
        <end position="26"/>
    </location>
</feature>
<dbReference type="EMBL" id="QXFV01000080">
    <property type="protein sequence ID" value="KAE9050469.1"/>
    <property type="molecule type" value="Genomic_DNA"/>
</dbReference>
<dbReference type="Proteomes" id="UP000434957">
    <property type="component" value="Unassembled WGS sequence"/>
</dbReference>
<protein>
    <submittedName>
        <fullName evidence="3">Uncharacterized protein</fullName>
    </submittedName>
</protein>
<evidence type="ECO:0000256" key="1">
    <source>
        <dbReference type="SAM" id="SignalP"/>
    </source>
</evidence>
<dbReference type="EMBL" id="QXFT01000629">
    <property type="protein sequence ID" value="KAE9339231.1"/>
    <property type="molecule type" value="Genomic_DNA"/>
</dbReference>
<evidence type="ECO:0000313" key="3">
    <source>
        <dbReference type="EMBL" id="KAE9050469.1"/>
    </source>
</evidence>
<dbReference type="Proteomes" id="UP000435112">
    <property type="component" value="Unassembled WGS sequence"/>
</dbReference>
<dbReference type="Proteomes" id="UP000429607">
    <property type="component" value="Unassembled WGS sequence"/>
</dbReference>
<accession>A0A6A3PDE5</accession>
<name>A0A6A3PDE5_9STRA</name>
<proteinExistence type="predicted"/>
<evidence type="ECO:0000313" key="2">
    <source>
        <dbReference type="EMBL" id="KAE9045625.1"/>
    </source>
</evidence>
<dbReference type="EMBL" id="QXFU01000068">
    <property type="protein sequence ID" value="KAE9045625.1"/>
    <property type="molecule type" value="Genomic_DNA"/>
</dbReference>
<evidence type="ECO:0000313" key="6">
    <source>
        <dbReference type="Proteomes" id="UP000434957"/>
    </source>
</evidence>